<sequence length="731" mass="82809">MNFTDKLIVYGFLLLTVSITIFGIDFWMHDHESFLYVSSKNQHTHATVTYLNLAATSILEFSFQAFGIISFTIPLFFLFHNIKRLLNGNALIRDYNLSALFILLPLACTCTTYIFEKIALFPAIEDTMPSYKMNIKYYYGGYLGFYLLHLLGSTFPFHAVGVIFLLFSIVVLFIAFSIRIRVLAILKYILSLCGKKKENFTPEKGELKKVTFSNRKIEFSQKQKDKTNFSKIPPLILLEDNSYKSLDDEDRSDDLMHILHDFGIQGKIVSKAKGPLVTLYELEPSAGTKASRVIGLAEDIARSMKCESARISIISENNALGIELPNKVRDLVSLRMLLAHYSYTHTEAKIPLILGQTISGAPHVADLAAMPHLLMAGTTGSGKSVAVNNMILSILYKYTPEECKFIMIDPKMLELSVYRDIPHLAMPVVTDPRVAVEALRWAINEMERRYRMMSLLGVRNITAYNDMIDRTTSDEIVKHMQVGFDEESKNPIFEKVSFKKEKIPYIVIIVDEMADLMLVAGKEVEECIQRLAQMARASGMHIIMATQRPSVDVVTGIIKANFPTRISFQVASKIDSRTIIGENGAEQLLGRGDMLYVIPGKKATRIHAPFVNDKDVEKVADFLRSIGRPAYYTENESYSTSNSKENTHNQSNYFQNYNAHSHGEHIQNEDEKLYRDAVQMVIKENRVSISYVQRFFRIGYNKAASIVERMEKEGIVTSPSHSGKREVIGKN</sequence>
<dbReference type="InterPro" id="IPR002543">
    <property type="entry name" value="FtsK_dom"/>
</dbReference>
<dbReference type="SUPFAM" id="SSF46785">
    <property type="entry name" value="Winged helix' DNA-binding domain"/>
    <property type="match status" value="1"/>
</dbReference>
<organism evidence="9 10">
    <name type="scientific">Candidatus Fokinia solitaria</name>
    <dbReference type="NCBI Taxonomy" id="1802984"/>
    <lineage>
        <taxon>Bacteria</taxon>
        <taxon>Pseudomonadati</taxon>
        <taxon>Pseudomonadota</taxon>
        <taxon>Alphaproteobacteria</taxon>
        <taxon>Rickettsiales</taxon>
        <taxon>Candidatus Midichloriaceae</taxon>
        <taxon>Candidatus Fokinia</taxon>
    </lineage>
</organism>
<evidence type="ECO:0000313" key="9">
    <source>
        <dbReference type="EMBL" id="AWD33139.1"/>
    </source>
</evidence>
<name>A0A2U8BS18_9RICK</name>
<dbReference type="InterPro" id="IPR018541">
    <property type="entry name" value="Ftsk_gamma"/>
</dbReference>
<dbReference type="EMBL" id="CP025989">
    <property type="protein sequence ID" value="AWD33139.1"/>
    <property type="molecule type" value="Genomic_DNA"/>
</dbReference>
<dbReference type="InterPro" id="IPR027417">
    <property type="entry name" value="P-loop_NTPase"/>
</dbReference>
<dbReference type="InterPro" id="IPR041027">
    <property type="entry name" value="FtsK_alpha"/>
</dbReference>
<keyword evidence="10" id="KW-1185">Reference proteome</keyword>
<dbReference type="KEGG" id="fso:Fsol_00341"/>
<reference evidence="9 10" key="1">
    <citation type="journal article" date="2018" name="Genome Biol. Evol.">
        <title>The Genome Sequence of "Candidatus Fokinia solitaria": Insights on Reductive Evolution in Rickettsiales.</title>
        <authorList>
            <person name="Floriano A.M."/>
            <person name="Castelli M."/>
            <person name="Krenek S."/>
            <person name="Berendonk T.U."/>
            <person name="Bazzocchi C."/>
            <person name="Petroni G."/>
            <person name="Sassera D."/>
        </authorList>
    </citation>
    <scope>NUCLEOTIDE SEQUENCE [LARGE SCALE GENOMIC DNA]</scope>
    <source>
        <strain evidence="9">Rio ETE_ALG 3VII</strain>
    </source>
</reference>
<dbReference type="Pfam" id="PF09397">
    <property type="entry name" value="FtsK_gamma"/>
    <property type="match status" value="1"/>
</dbReference>
<dbReference type="RefSeq" id="WP_233485222.1">
    <property type="nucleotide sequence ID" value="NZ_CP025989.1"/>
</dbReference>
<dbReference type="InterPro" id="IPR036390">
    <property type="entry name" value="WH_DNA-bd_sf"/>
</dbReference>
<feature type="transmembrane region" description="Helical" evidence="7">
    <location>
        <begin position="94"/>
        <end position="115"/>
    </location>
</feature>
<comment type="subunit">
    <text evidence="5">Homohexamer. Forms a ring that surrounds DNA.</text>
</comment>
<keyword evidence="4" id="KW-0238">DNA-binding</keyword>
<evidence type="ECO:0000313" key="10">
    <source>
        <dbReference type="Proteomes" id="UP000244519"/>
    </source>
</evidence>
<dbReference type="Pfam" id="PF01580">
    <property type="entry name" value="FtsK_SpoIIIE"/>
    <property type="match status" value="1"/>
</dbReference>
<keyword evidence="7" id="KW-0472">Membrane</keyword>
<feature type="transmembrane region" description="Helical" evidence="7">
    <location>
        <begin position="135"/>
        <end position="152"/>
    </location>
</feature>
<evidence type="ECO:0000256" key="6">
    <source>
        <dbReference type="PROSITE-ProRule" id="PRU00289"/>
    </source>
</evidence>
<evidence type="ECO:0000256" key="5">
    <source>
        <dbReference type="ARBA" id="ARBA00025923"/>
    </source>
</evidence>
<evidence type="ECO:0000259" key="8">
    <source>
        <dbReference type="PROSITE" id="PS50901"/>
    </source>
</evidence>
<dbReference type="PANTHER" id="PTHR22683:SF41">
    <property type="entry name" value="DNA TRANSLOCASE FTSK"/>
    <property type="match status" value="1"/>
</dbReference>
<dbReference type="Gene3D" id="3.40.50.300">
    <property type="entry name" value="P-loop containing nucleotide triphosphate hydrolases"/>
    <property type="match status" value="1"/>
</dbReference>
<evidence type="ECO:0000256" key="4">
    <source>
        <dbReference type="ARBA" id="ARBA00023125"/>
    </source>
</evidence>
<keyword evidence="7" id="KW-0812">Transmembrane</keyword>
<feature type="transmembrane region" description="Helical" evidence="7">
    <location>
        <begin position="61"/>
        <end position="82"/>
    </location>
</feature>
<dbReference type="Gene3D" id="1.10.10.10">
    <property type="entry name" value="Winged helix-like DNA-binding domain superfamily/Winged helix DNA-binding domain"/>
    <property type="match status" value="1"/>
</dbReference>
<feature type="transmembrane region" description="Helical" evidence="7">
    <location>
        <begin position="159"/>
        <end position="178"/>
    </location>
</feature>
<feature type="binding site" evidence="6">
    <location>
        <begin position="377"/>
        <end position="384"/>
    </location>
    <ligand>
        <name>ATP</name>
        <dbReference type="ChEBI" id="CHEBI:30616"/>
    </ligand>
</feature>
<accession>A0A2U8BS18</accession>
<evidence type="ECO:0000256" key="3">
    <source>
        <dbReference type="ARBA" id="ARBA00022840"/>
    </source>
</evidence>
<comment type="similarity">
    <text evidence="1">Belongs to the FtsK/SpoIIIE/SftA family.</text>
</comment>
<dbReference type="GO" id="GO:0003677">
    <property type="term" value="F:DNA binding"/>
    <property type="evidence" value="ECO:0007669"/>
    <property type="project" value="UniProtKB-KW"/>
</dbReference>
<feature type="transmembrane region" description="Helical" evidence="7">
    <location>
        <begin position="7"/>
        <end position="28"/>
    </location>
</feature>
<evidence type="ECO:0000256" key="2">
    <source>
        <dbReference type="ARBA" id="ARBA00022741"/>
    </source>
</evidence>
<gene>
    <name evidence="9" type="ORF">Fsol_00341</name>
</gene>
<keyword evidence="2 6" id="KW-0547">Nucleotide-binding</keyword>
<dbReference type="Proteomes" id="UP000244519">
    <property type="component" value="Chromosome"/>
</dbReference>
<dbReference type="Gene3D" id="3.30.980.40">
    <property type="match status" value="1"/>
</dbReference>
<dbReference type="InterPro" id="IPR050206">
    <property type="entry name" value="FtsK/SpoIIIE/SftA"/>
</dbReference>
<proteinExistence type="inferred from homology"/>
<evidence type="ECO:0000256" key="1">
    <source>
        <dbReference type="ARBA" id="ARBA00006474"/>
    </source>
</evidence>
<dbReference type="PANTHER" id="PTHR22683">
    <property type="entry name" value="SPORULATION PROTEIN RELATED"/>
    <property type="match status" value="1"/>
</dbReference>
<protein>
    <submittedName>
        <fullName evidence="9">DNA translocase FtsK</fullName>
    </submittedName>
</protein>
<dbReference type="InterPro" id="IPR036388">
    <property type="entry name" value="WH-like_DNA-bd_sf"/>
</dbReference>
<feature type="domain" description="FtsK" evidence="8">
    <location>
        <begin position="360"/>
        <end position="577"/>
    </location>
</feature>
<evidence type="ECO:0000256" key="7">
    <source>
        <dbReference type="SAM" id="Phobius"/>
    </source>
</evidence>
<dbReference type="SMART" id="SM00843">
    <property type="entry name" value="Ftsk_gamma"/>
    <property type="match status" value="1"/>
</dbReference>
<keyword evidence="3 6" id="KW-0067">ATP-binding</keyword>
<dbReference type="GO" id="GO:0005524">
    <property type="term" value="F:ATP binding"/>
    <property type="evidence" value="ECO:0007669"/>
    <property type="project" value="UniProtKB-UniRule"/>
</dbReference>
<dbReference type="SUPFAM" id="SSF52540">
    <property type="entry name" value="P-loop containing nucleoside triphosphate hydrolases"/>
    <property type="match status" value="1"/>
</dbReference>
<dbReference type="AlphaFoldDB" id="A0A2U8BS18"/>
<keyword evidence="7" id="KW-1133">Transmembrane helix</keyword>
<dbReference type="PROSITE" id="PS50901">
    <property type="entry name" value="FTSK"/>
    <property type="match status" value="1"/>
</dbReference>
<dbReference type="Pfam" id="PF17854">
    <property type="entry name" value="FtsK_alpha"/>
    <property type="match status" value="1"/>
</dbReference>